<name>A0A9Q1GEM2_SYNKA</name>
<sequence length="113" mass="12344">MRTIRQTGRKRAGTGTRRDGDSLTTGTGSKARGPEAQGPDGLGRDRRAGSAGEKVQQDSRANRRNKAGNQTEGEDQTETRFTDNWLVRKHFAGSHALHLLNPKLSLSIPRPNP</sequence>
<gene>
    <name evidence="2" type="ORF">SKAU_G00029510</name>
</gene>
<organism evidence="2 3">
    <name type="scientific">Synaphobranchus kaupii</name>
    <name type="common">Kaup's arrowtooth eel</name>
    <dbReference type="NCBI Taxonomy" id="118154"/>
    <lineage>
        <taxon>Eukaryota</taxon>
        <taxon>Metazoa</taxon>
        <taxon>Chordata</taxon>
        <taxon>Craniata</taxon>
        <taxon>Vertebrata</taxon>
        <taxon>Euteleostomi</taxon>
        <taxon>Actinopterygii</taxon>
        <taxon>Neopterygii</taxon>
        <taxon>Teleostei</taxon>
        <taxon>Anguilliformes</taxon>
        <taxon>Synaphobranchidae</taxon>
        <taxon>Synaphobranchus</taxon>
    </lineage>
</organism>
<evidence type="ECO:0000313" key="3">
    <source>
        <dbReference type="Proteomes" id="UP001152622"/>
    </source>
</evidence>
<feature type="region of interest" description="Disordered" evidence="1">
    <location>
        <begin position="1"/>
        <end position="81"/>
    </location>
</feature>
<accession>A0A9Q1GEM2</accession>
<reference evidence="2" key="1">
    <citation type="journal article" date="2023" name="Science">
        <title>Genome structures resolve the early diversification of teleost fishes.</title>
        <authorList>
            <person name="Parey E."/>
            <person name="Louis A."/>
            <person name="Montfort J."/>
            <person name="Bouchez O."/>
            <person name="Roques C."/>
            <person name="Iampietro C."/>
            <person name="Lluch J."/>
            <person name="Castinel A."/>
            <person name="Donnadieu C."/>
            <person name="Desvignes T."/>
            <person name="Floi Bucao C."/>
            <person name="Jouanno E."/>
            <person name="Wen M."/>
            <person name="Mejri S."/>
            <person name="Dirks R."/>
            <person name="Jansen H."/>
            <person name="Henkel C."/>
            <person name="Chen W.J."/>
            <person name="Zahm M."/>
            <person name="Cabau C."/>
            <person name="Klopp C."/>
            <person name="Thompson A.W."/>
            <person name="Robinson-Rechavi M."/>
            <person name="Braasch I."/>
            <person name="Lecointre G."/>
            <person name="Bobe J."/>
            <person name="Postlethwait J.H."/>
            <person name="Berthelot C."/>
            <person name="Roest Crollius H."/>
            <person name="Guiguen Y."/>
        </authorList>
    </citation>
    <scope>NUCLEOTIDE SEQUENCE</scope>
    <source>
        <strain evidence="2">WJC10195</strain>
    </source>
</reference>
<evidence type="ECO:0000256" key="1">
    <source>
        <dbReference type="SAM" id="MobiDB-lite"/>
    </source>
</evidence>
<evidence type="ECO:0000313" key="2">
    <source>
        <dbReference type="EMBL" id="KAJ8382173.1"/>
    </source>
</evidence>
<protein>
    <submittedName>
        <fullName evidence="2">Uncharacterized protein</fullName>
    </submittedName>
</protein>
<dbReference type="EMBL" id="JAINUF010000001">
    <property type="protein sequence ID" value="KAJ8382173.1"/>
    <property type="molecule type" value="Genomic_DNA"/>
</dbReference>
<keyword evidence="3" id="KW-1185">Reference proteome</keyword>
<comment type="caution">
    <text evidence="2">The sequence shown here is derived from an EMBL/GenBank/DDBJ whole genome shotgun (WGS) entry which is preliminary data.</text>
</comment>
<dbReference type="Proteomes" id="UP001152622">
    <property type="component" value="Chromosome 1"/>
</dbReference>
<proteinExistence type="predicted"/>
<dbReference type="AlphaFoldDB" id="A0A9Q1GEM2"/>